<comment type="caution">
    <text evidence="5">The sequence shown here is derived from an EMBL/GenBank/DDBJ whole genome shotgun (WGS) entry which is preliminary data.</text>
</comment>
<protein>
    <submittedName>
        <fullName evidence="5">Glycosyltransferase involved in cell wall bisynthesis</fullName>
    </submittedName>
</protein>
<keyword evidence="1" id="KW-0328">Glycosyltransferase</keyword>
<keyword evidence="6" id="KW-1185">Reference proteome</keyword>
<dbReference type="InterPro" id="IPR029063">
    <property type="entry name" value="SAM-dependent_MTases_sf"/>
</dbReference>
<organism evidence="5 6">
    <name type="scientific">Marinobacter salarius</name>
    <dbReference type="NCBI Taxonomy" id="1420917"/>
    <lineage>
        <taxon>Bacteria</taxon>
        <taxon>Pseudomonadati</taxon>
        <taxon>Pseudomonadota</taxon>
        <taxon>Gammaproteobacteria</taxon>
        <taxon>Pseudomonadales</taxon>
        <taxon>Marinobacteraceae</taxon>
        <taxon>Marinobacter</taxon>
    </lineage>
</organism>
<gene>
    <name evidence="5" type="ORF">SAMN04487868_10287</name>
</gene>
<keyword evidence="2" id="KW-0808">Transferase</keyword>
<dbReference type="CDD" id="cd03801">
    <property type="entry name" value="GT4_PimA-like"/>
    <property type="match status" value="1"/>
</dbReference>
<dbReference type="RefSeq" id="WP_091641280.1">
    <property type="nucleotide sequence ID" value="NZ_FOTV01000002.1"/>
</dbReference>
<dbReference type="SUPFAM" id="SSF53756">
    <property type="entry name" value="UDP-Glycosyltransferase/glycogen phosphorylase"/>
    <property type="match status" value="1"/>
</dbReference>
<dbReference type="Pfam" id="PF00534">
    <property type="entry name" value="Glycos_transf_1"/>
    <property type="match status" value="1"/>
</dbReference>
<reference evidence="5 6" key="1">
    <citation type="submission" date="2016-10" db="EMBL/GenBank/DDBJ databases">
        <authorList>
            <person name="Varghese N."/>
            <person name="Submissions S."/>
        </authorList>
    </citation>
    <scope>NUCLEOTIDE SEQUENCE [LARGE SCALE GENOMIC DNA]</scope>
    <source>
        <strain evidence="5 6">DSM 26291</strain>
    </source>
</reference>
<evidence type="ECO:0000256" key="2">
    <source>
        <dbReference type="ARBA" id="ARBA00022679"/>
    </source>
</evidence>
<evidence type="ECO:0000259" key="3">
    <source>
        <dbReference type="Pfam" id="PF00534"/>
    </source>
</evidence>
<dbReference type="SUPFAM" id="SSF53335">
    <property type="entry name" value="S-adenosyl-L-methionine-dependent methyltransferases"/>
    <property type="match status" value="1"/>
</dbReference>
<accession>A0ABY1FJH3</accession>
<dbReference type="PANTHER" id="PTHR12526:SF510">
    <property type="entry name" value="D-INOSITOL 3-PHOSPHATE GLYCOSYLTRANSFERASE"/>
    <property type="match status" value="1"/>
</dbReference>
<proteinExistence type="predicted"/>
<sequence>MANSEPLTSVLFVVPGDPEQKTGGYRYVQRVVAGLRDNGVDAFVSGLCGSFPVPDRMAEASMNRLLAALADDSVVVLDGLAMGGLPDVIANHASRLRVVSLVHHALADETGLTQELQDWLFRVERRALSKVAGVITTSAHTAHRLKGYSVPATAIRVVEPGADTIAGIGAESQPSRAQGPTIHLLCVAHLSPRKAQHHLVEALSDLRDCSWHCTLAGSLDRDERYAHELRGIIANLGLEHRISLLGELDDVELAGAYRNADVFVLPSVYEGYGMVIDEAIAAGLPVITTDGGALSTTGLRPGVRQYPAGDVAGLRACLEAWLTNPGALGEAATQAQQAARSLRSWQSTAIDFQRALEDLLPPPDPTTFDSDWLALREPADHLARNKRLLSEVLVWAEQDYCHPGVLSGHHAPPLLVVDLGTGTGSNARYLVPAMTVPQRWVLLDQDEHLLALAGERLQHLDVPLETHACHLNAKRLAGQIPDGTRLITASALIDLMSEDWLEALAVAATRHNAGVFIVLSYAGNVELSPADQDDDWIRETVNEHQHNDKGAGAALGPSATNYLKQQLELRDYQVSVAPSPWRLTPAQSALQRALLEGWRDAVMQQSPCERQRAERWFGLRLKQADEQSLSIRVEHEDLFARPAREGVA</sequence>
<feature type="domain" description="Glycosyl transferase family 1" evidence="3">
    <location>
        <begin position="177"/>
        <end position="294"/>
    </location>
</feature>
<feature type="domain" description="Glycosyltransferase subfamily 4-like N-terminal" evidence="4">
    <location>
        <begin position="90"/>
        <end position="164"/>
    </location>
</feature>
<dbReference type="Pfam" id="PF13439">
    <property type="entry name" value="Glyco_transf_4"/>
    <property type="match status" value="1"/>
</dbReference>
<dbReference type="InterPro" id="IPR001296">
    <property type="entry name" value="Glyco_trans_1"/>
</dbReference>
<dbReference type="Gene3D" id="3.40.50.150">
    <property type="entry name" value="Vaccinia Virus protein VP39"/>
    <property type="match status" value="1"/>
</dbReference>
<dbReference type="EMBL" id="FOTV01000002">
    <property type="protein sequence ID" value="SFL46068.1"/>
    <property type="molecule type" value="Genomic_DNA"/>
</dbReference>
<evidence type="ECO:0000256" key="1">
    <source>
        <dbReference type="ARBA" id="ARBA00022676"/>
    </source>
</evidence>
<dbReference type="Proteomes" id="UP000199211">
    <property type="component" value="Unassembled WGS sequence"/>
</dbReference>
<name>A0ABY1FJH3_9GAMM</name>
<dbReference type="PANTHER" id="PTHR12526">
    <property type="entry name" value="GLYCOSYLTRANSFERASE"/>
    <property type="match status" value="1"/>
</dbReference>
<evidence type="ECO:0000313" key="5">
    <source>
        <dbReference type="EMBL" id="SFL46068.1"/>
    </source>
</evidence>
<dbReference type="Gene3D" id="3.40.50.2000">
    <property type="entry name" value="Glycogen Phosphorylase B"/>
    <property type="match status" value="2"/>
</dbReference>
<evidence type="ECO:0000259" key="4">
    <source>
        <dbReference type="Pfam" id="PF13439"/>
    </source>
</evidence>
<dbReference type="InterPro" id="IPR028098">
    <property type="entry name" value="Glyco_trans_4-like_N"/>
</dbReference>
<evidence type="ECO:0000313" key="6">
    <source>
        <dbReference type="Proteomes" id="UP000199211"/>
    </source>
</evidence>